<dbReference type="InterPro" id="IPR056823">
    <property type="entry name" value="TEN-like_YD-shell"/>
</dbReference>
<comment type="caution">
    <text evidence="4">The sequence shown here is derived from an EMBL/GenBank/DDBJ whole genome shotgun (WGS) entry which is preliminary data.</text>
</comment>
<dbReference type="PANTHER" id="PTHR32305:SF17">
    <property type="entry name" value="TRNA NUCLEASE WAPA"/>
    <property type="match status" value="1"/>
</dbReference>
<dbReference type="InterPro" id="IPR006141">
    <property type="entry name" value="Intein_N"/>
</dbReference>
<dbReference type="Gene3D" id="2.180.10.10">
    <property type="entry name" value="RHS repeat-associated core"/>
    <property type="match status" value="1"/>
</dbReference>
<evidence type="ECO:0000313" key="5">
    <source>
        <dbReference type="Proteomes" id="UP000606194"/>
    </source>
</evidence>
<dbReference type="CDD" id="cd00081">
    <property type="entry name" value="Hint"/>
    <property type="match status" value="1"/>
</dbReference>
<reference evidence="4" key="1">
    <citation type="journal article" date="2014" name="Int. J. Syst. Evol. Microbiol.">
        <title>Complete genome sequence of Corynebacterium casei LMG S-19264T (=DSM 44701T), isolated from a smear-ripened cheese.</title>
        <authorList>
            <consortium name="US DOE Joint Genome Institute (JGI-PGF)"/>
            <person name="Walter F."/>
            <person name="Albersmeier A."/>
            <person name="Kalinowski J."/>
            <person name="Ruckert C."/>
        </authorList>
    </citation>
    <scope>NUCLEOTIDE SEQUENCE</scope>
    <source>
        <strain evidence="4">JCM 4386</strain>
    </source>
</reference>
<dbReference type="SUPFAM" id="SSF51294">
    <property type="entry name" value="Hedgehog/intein (Hint) domain"/>
    <property type="match status" value="1"/>
</dbReference>
<dbReference type="AlphaFoldDB" id="A0A918FZG3"/>
<dbReference type="NCBIfam" id="TIGR03696">
    <property type="entry name" value="Rhs_assc_core"/>
    <property type="match status" value="1"/>
</dbReference>
<dbReference type="InterPro" id="IPR036844">
    <property type="entry name" value="Hint_dom_sf"/>
</dbReference>
<accession>A0A918FZG3</accession>
<feature type="compositionally biased region" description="Polar residues" evidence="2">
    <location>
        <begin position="1"/>
        <end position="12"/>
    </location>
</feature>
<evidence type="ECO:0000313" key="4">
    <source>
        <dbReference type="EMBL" id="GGS04809.1"/>
    </source>
</evidence>
<dbReference type="PANTHER" id="PTHR32305">
    <property type="match status" value="1"/>
</dbReference>
<dbReference type="InterPro" id="IPR030934">
    <property type="entry name" value="Intein_C"/>
</dbReference>
<dbReference type="InterPro" id="IPR022385">
    <property type="entry name" value="Rhs_assc_core"/>
</dbReference>
<evidence type="ECO:0000259" key="3">
    <source>
        <dbReference type="SMART" id="SM00306"/>
    </source>
</evidence>
<dbReference type="InterPro" id="IPR050708">
    <property type="entry name" value="T6SS_VgrG/RHS"/>
</dbReference>
<dbReference type="Proteomes" id="UP000606194">
    <property type="component" value="Unassembled WGS sequence"/>
</dbReference>
<dbReference type="PROSITE" id="PS50817">
    <property type="entry name" value="INTEIN_N_TER"/>
    <property type="match status" value="1"/>
</dbReference>
<keyword evidence="1" id="KW-0677">Repeat</keyword>
<keyword evidence="5" id="KW-1185">Reference proteome</keyword>
<organism evidence="4 5">
    <name type="scientific">Streptomyces humidus</name>
    <dbReference type="NCBI Taxonomy" id="52259"/>
    <lineage>
        <taxon>Bacteria</taxon>
        <taxon>Bacillati</taxon>
        <taxon>Actinomycetota</taxon>
        <taxon>Actinomycetes</taxon>
        <taxon>Kitasatosporales</taxon>
        <taxon>Streptomycetaceae</taxon>
        <taxon>Streptomyces</taxon>
    </lineage>
</organism>
<protein>
    <recommendedName>
        <fullName evidence="3">Hint domain-containing protein</fullName>
    </recommendedName>
</protein>
<feature type="region of interest" description="Disordered" evidence="2">
    <location>
        <begin position="71"/>
        <end position="93"/>
    </location>
</feature>
<evidence type="ECO:0000256" key="1">
    <source>
        <dbReference type="ARBA" id="ARBA00022737"/>
    </source>
</evidence>
<feature type="region of interest" description="Disordered" evidence="2">
    <location>
        <begin position="1"/>
        <end position="37"/>
    </location>
</feature>
<dbReference type="InterPro" id="IPR003587">
    <property type="entry name" value="Hint_dom_N"/>
</dbReference>
<gene>
    <name evidence="4" type="ORF">GCM10010269_49710</name>
</gene>
<feature type="compositionally biased region" description="Low complexity" evidence="2">
    <location>
        <begin position="14"/>
        <end position="27"/>
    </location>
</feature>
<name>A0A918FZG3_9ACTN</name>
<dbReference type="Pfam" id="PF07591">
    <property type="entry name" value="PT-HINT"/>
    <property type="match status" value="1"/>
</dbReference>
<feature type="domain" description="Hint" evidence="3">
    <location>
        <begin position="489"/>
        <end position="594"/>
    </location>
</feature>
<dbReference type="SMART" id="SM00306">
    <property type="entry name" value="HintN"/>
    <property type="match status" value="1"/>
</dbReference>
<sequence>MTQAWTSSTTPDSAIGTGTTNAACAATPSASSVGGPAPYWRSYEFDDVTGNRKKETAHGFGTAAAPDVTRTYSYGDADQDGTPGEAGDGGPHALTKVETLTPAYQGKPEVKSQDTYKYDSTGNTTTRVLSGNTQTLEWNSQGDLSKVADAKTTDYLYAASGERLLRNVGGEKTLYLPGMELSLNPTTKAVTATRYYTFGGATVAMRTTAGIQFLAADQHGTAEIAVNATTGGITRRRMDPYGNERGNDGKSWVNDKGFLGKTVDESTGLVNVGAREYDRSTGRFISVDPIIDHNDPQQMNGYAYANSNPVSGSDASGLFCDGCSVDNPGTAWTAANGPGCTTEGCYDHGGKLLYRTNGQSAAEERAAAARAKASKAKQRAADIAMELADIAMEELGIKDALDCFTTGNLGACGATVFNVASSFAGGLIGKLGKKYGLPWKWDKAAALGKRIWGLVNKLGNAVKDWFKSSKLAKKAEDAAEAAVEAGETCNSFVPKTKVLMADGSRKSIEDIDIGDRVVATDPETGKTAIQTVTAEIKGKGTKHLVQVAFDTDGDKGSKTASVTATDGHPFWVPELREWIRATDLKPGQWLRTSAGTLVQITAVQRWTQQSVVHNLTVSDLHTYYVLAGATPVLVHNCGEGTATVYLDPVEKHATVKVETADEALHTEQVGVPGTDAVPAIRTESHAPTTIRVRIPLPNPGGALAFQEVTLGRNLGRYNVDSRSCVTYCAEVLRAGGVTDLPDMSSSIELTKYLIRRHNAG</sequence>
<dbReference type="Gene3D" id="2.170.16.10">
    <property type="entry name" value="Hedgehog/Intein (Hint) domain"/>
    <property type="match status" value="1"/>
</dbReference>
<reference evidence="4" key="2">
    <citation type="submission" date="2020-09" db="EMBL/GenBank/DDBJ databases">
        <authorList>
            <person name="Sun Q."/>
            <person name="Ohkuma M."/>
        </authorList>
    </citation>
    <scope>NUCLEOTIDE SEQUENCE</scope>
    <source>
        <strain evidence="4">JCM 4386</strain>
    </source>
</reference>
<dbReference type="GO" id="GO:0016539">
    <property type="term" value="P:intein-mediated protein splicing"/>
    <property type="evidence" value="ECO:0007669"/>
    <property type="project" value="InterPro"/>
</dbReference>
<dbReference type="Pfam" id="PF25023">
    <property type="entry name" value="TEN_YD-shell"/>
    <property type="match status" value="1"/>
</dbReference>
<evidence type="ECO:0000256" key="2">
    <source>
        <dbReference type="SAM" id="MobiDB-lite"/>
    </source>
</evidence>
<dbReference type="EMBL" id="BMTL01000021">
    <property type="protein sequence ID" value="GGS04809.1"/>
    <property type="molecule type" value="Genomic_DNA"/>
</dbReference>
<proteinExistence type="predicted"/>
<dbReference type="RefSeq" id="WP_190151511.1">
    <property type="nucleotide sequence ID" value="NZ_BMTL01000021.1"/>
</dbReference>
<dbReference type="PROSITE" id="PS50818">
    <property type="entry name" value="INTEIN_C_TER"/>
    <property type="match status" value="1"/>
</dbReference>